<dbReference type="AlphaFoldDB" id="A0AAD7BDH0"/>
<dbReference type="EMBL" id="JARKIE010000764">
    <property type="protein sequence ID" value="KAJ7617706.1"/>
    <property type="molecule type" value="Genomic_DNA"/>
</dbReference>
<dbReference type="EMBL" id="JARKIE010000764">
    <property type="protein sequence ID" value="KAJ7617709.1"/>
    <property type="molecule type" value="Genomic_DNA"/>
</dbReference>
<evidence type="ECO:0000313" key="4">
    <source>
        <dbReference type="Proteomes" id="UP001221757"/>
    </source>
</evidence>
<evidence type="ECO:0000313" key="3">
    <source>
        <dbReference type="EMBL" id="KAJ7617709.1"/>
    </source>
</evidence>
<feature type="signal peptide" evidence="1">
    <location>
        <begin position="1"/>
        <end position="21"/>
    </location>
</feature>
<comment type="caution">
    <text evidence="3">The sequence shown here is derived from an EMBL/GenBank/DDBJ whole genome shotgun (WGS) entry which is preliminary data.</text>
</comment>
<evidence type="ECO:0000256" key="1">
    <source>
        <dbReference type="SAM" id="SignalP"/>
    </source>
</evidence>
<accession>A0AAD7BDH0</accession>
<protein>
    <submittedName>
        <fullName evidence="3">Uncharacterized protein</fullName>
    </submittedName>
</protein>
<name>A0AAD7BDH0_MYCRO</name>
<feature type="chain" id="PRO_5042441846" evidence="1">
    <location>
        <begin position="22"/>
        <end position="210"/>
    </location>
</feature>
<keyword evidence="4" id="KW-1185">Reference proteome</keyword>
<gene>
    <name evidence="2" type="ORF">B0H17DRAFT_1220019</name>
    <name evidence="3" type="ORF">B0H17DRAFT_1220022</name>
</gene>
<dbReference type="Proteomes" id="UP001221757">
    <property type="component" value="Unassembled WGS sequence"/>
</dbReference>
<keyword evidence="1" id="KW-0732">Signal</keyword>
<proteinExistence type="predicted"/>
<organism evidence="3 4">
    <name type="scientific">Mycena rosella</name>
    <name type="common">Pink bonnet</name>
    <name type="synonym">Agaricus rosellus</name>
    <dbReference type="NCBI Taxonomy" id="1033263"/>
    <lineage>
        <taxon>Eukaryota</taxon>
        <taxon>Fungi</taxon>
        <taxon>Dikarya</taxon>
        <taxon>Basidiomycota</taxon>
        <taxon>Agaricomycotina</taxon>
        <taxon>Agaricomycetes</taxon>
        <taxon>Agaricomycetidae</taxon>
        <taxon>Agaricales</taxon>
        <taxon>Marasmiineae</taxon>
        <taxon>Mycenaceae</taxon>
        <taxon>Mycena</taxon>
    </lineage>
</organism>
<reference evidence="3" key="1">
    <citation type="submission" date="2023-03" db="EMBL/GenBank/DDBJ databases">
        <title>Massive genome expansion in bonnet fungi (Mycena s.s.) driven by repeated elements and novel gene families across ecological guilds.</title>
        <authorList>
            <consortium name="Lawrence Berkeley National Laboratory"/>
            <person name="Harder C.B."/>
            <person name="Miyauchi S."/>
            <person name="Viragh M."/>
            <person name="Kuo A."/>
            <person name="Thoen E."/>
            <person name="Andreopoulos B."/>
            <person name="Lu D."/>
            <person name="Skrede I."/>
            <person name="Drula E."/>
            <person name="Henrissat B."/>
            <person name="Morin E."/>
            <person name="Kohler A."/>
            <person name="Barry K."/>
            <person name="LaButti K."/>
            <person name="Morin E."/>
            <person name="Salamov A."/>
            <person name="Lipzen A."/>
            <person name="Mereny Z."/>
            <person name="Hegedus B."/>
            <person name="Baldrian P."/>
            <person name="Stursova M."/>
            <person name="Weitz H."/>
            <person name="Taylor A."/>
            <person name="Grigoriev I.V."/>
            <person name="Nagy L.G."/>
            <person name="Martin F."/>
            <person name="Kauserud H."/>
        </authorList>
    </citation>
    <scope>NUCLEOTIDE SEQUENCE</scope>
    <source>
        <strain evidence="3">CBHHK067</strain>
    </source>
</reference>
<sequence length="210" mass="24399">MFLHHWNLLVDCFIWMLRYDAQLLSTQEWKDILEGLVTVRGHPNSRTYKRGARLEERLRPALTACNIASIEGVLPVAPELCPEFSVVETHEIVWQVAETGFCFEFAPWTDGRRARSGWINQLGWAAEKLEDRHLYAQQTARLMLGWKTKTHQPTILERANLSAQWTVVQMESLKHAVCRYYTQVFWEFFGRAAVVPLCLEHDLGKEEGEL</sequence>
<evidence type="ECO:0000313" key="2">
    <source>
        <dbReference type="EMBL" id="KAJ7617706.1"/>
    </source>
</evidence>